<keyword evidence="9 10" id="KW-0998">Cell outer membrane</keyword>
<dbReference type="PATRIC" id="fig|1747903.4.peg.2396"/>
<organism evidence="15 16">
    <name type="scientific">Janthinobacterium psychrotolerans</name>
    <dbReference type="NCBI Taxonomy" id="1747903"/>
    <lineage>
        <taxon>Bacteria</taxon>
        <taxon>Pseudomonadati</taxon>
        <taxon>Pseudomonadota</taxon>
        <taxon>Betaproteobacteria</taxon>
        <taxon>Burkholderiales</taxon>
        <taxon>Oxalobacteraceae</taxon>
        <taxon>Janthinobacterium</taxon>
    </lineage>
</organism>
<dbReference type="CDD" id="cd01347">
    <property type="entry name" value="ligand_gated_channel"/>
    <property type="match status" value="1"/>
</dbReference>
<evidence type="ECO:0000256" key="11">
    <source>
        <dbReference type="RuleBase" id="RU003357"/>
    </source>
</evidence>
<keyword evidence="3 10" id="KW-0813">Transport</keyword>
<evidence type="ECO:0000259" key="14">
    <source>
        <dbReference type="Pfam" id="PF07715"/>
    </source>
</evidence>
<dbReference type="InterPro" id="IPR037066">
    <property type="entry name" value="Plug_dom_sf"/>
</dbReference>
<dbReference type="Gene3D" id="2.40.170.20">
    <property type="entry name" value="TonB-dependent receptor, beta-barrel domain"/>
    <property type="match status" value="1"/>
</dbReference>
<comment type="caution">
    <text evidence="15">The sequence shown here is derived from an EMBL/GenBank/DDBJ whole genome shotgun (WGS) entry which is preliminary data.</text>
</comment>
<dbReference type="InterPro" id="IPR010104">
    <property type="entry name" value="TonB_rcpt_bac"/>
</dbReference>
<evidence type="ECO:0000313" key="16">
    <source>
        <dbReference type="Proteomes" id="UP000092713"/>
    </source>
</evidence>
<comment type="subcellular location">
    <subcellularLocation>
        <location evidence="1 10">Cell outer membrane</location>
        <topology evidence="1 10">Multi-pass membrane protein</topology>
    </subcellularLocation>
</comment>
<keyword evidence="8 15" id="KW-0675">Receptor</keyword>
<evidence type="ECO:0000313" key="15">
    <source>
        <dbReference type="EMBL" id="OBV38835.1"/>
    </source>
</evidence>
<feature type="domain" description="TonB-dependent receptor plug" evidence="14">
    <location>
        <begin position="81"/>
        <end position="171"/>
    </location>
</feature>
<reference evidence="15 16" key="1">
    <citation type="submission" date="2016-04" db="EMBL/GenBank/DDBJ databases">
        <title>Draft genome sequence of Janthinobacterium psychrotolerans sp. nov., isolated from freshwater sediments in Denmark.</title>
        <authorList>
            <person name="Gong X."/>
            <person name="Skrivergaard S."/>
            <person name="Korsgaard B.S."/>
            <person name="Schreiber L."/>
            <person name="Marshall I.P."/>
            <person name="Finster K."/>
            <person name="Schramm A."/>
        </authorList>
    </citation>
    <scope>NUCLEOTIDE SEQUENCE [LARGE SCALE GENOMIC DNA]</scope>
    <source>
        <strain evidence="15 16">S3-2</strain>
    </source>
</reference>
<keyword evidence="7 10" id="KW-0472">Membrane</keyword>
<dbReference type="STRING" id="1747903.ASR47_1007151"/>
<sequence length="865" mass="93407">MDRSYLLPRIRPVPSTPFAPNMKTSLTSSMSSPLRLSALALAVMAAFNAPAVAQDESAANAETVVIKGQRSSLRNAIAAQEKADNIVSVISSDDIGGLPDKNAAEALARLPGVSVQRDQGEGRYITVRGLGPDLNAVTINGALVPSPEAGRRAVALDILPAGLIRTLEVSKTLLPEMDANSLGATVEVKSLSAFDVPGKLLSANIAASHDDKTGKTSPSGGALWAQRFLDGKLGVAAGISAEKRSFGSDDVETGGAWSNGRLSSLELRDYLPVRKRGALAVNLDYRPEAGNSWFLRSFLSEFSDNEVRDRLTISNIAGGSLAEGETGTARAERRIRQRKYTQQVRSLVLGTQQKSGDWTLDIKGGASRATEDTPESLNDGRFRASSNIAGVSFTDTEQPLLSGPAALYNPASYALNAITLQQRYSKDKEHHARIDLARKFDIATLKFGAKMSRREKTNDTNQWAYNSSKASSGNYWGAGGTAMSAFVQGRNLDYDLGAIGVALDPALIRARVAGLDRDKARLATESAINDYRMQEDIDAMYVQNSVDFDAWHILGGVRAERTSFEAAGSQVNSSGAAMPLSRERSYTNWLPNLQARYDVDANTSVRAAWTQAVVRANFSQLAPGVSLASNTEAVIGNPDLKPLKANNLDLGIERVLGNDGVVSAYGFYKDIKNFTYTTNLAGTGQWAGYTSATSYANGDAAKVKGIELSYMQPLRMLPAPFNRLLLGINGTLTTSSAQIARYDKAAGRQLSRTIRLPGQSNQVMNIMLGYETGPVSARLALNTKSPYLLEMGGDILQQSQDHTVDSQKQLDFSLSYQVSKQLQLTFEAANLNNEKYYVYQGTKQFNVQNEQYGRTYKLSLKASAF</sequence>
<dbReference type="GO" id="GO:0009279">
    <property type="term" value="C:cell outer membrane"/>
    <property type="evidence" value="ECO:0007669"/>
    <property type="project" value="UniProtKB-SubCell"/>
</dbReference>
<dbReference type="AlphaFoldDB" id="A0A1A7C287"/>
<dbReference type="PANTHER" id="PTHR40980:SF4">
    <property type="entry name" value="TONB-DEPENDENT RECEPTOR-LIKE BETA-BARREL DOMAIN-CONTAINING PROTEIN"/>
    <property type="match status" value="1"/>
</dbReference>
<proteinExistence type="inferred from homology"/>
<evidence type="ECO:0000256" key="2">
    <source>
        <dbReference type="ARBA" id="ARBA00009810"/>
    </source>
</evidence>
<evidence type="ECO:0000256" key="8">
    <source>
        <dbReference type="ARBA" id="ARBA00023170"/>
    </source>
</evidence>
<evidence type="ECO:0000256" key="6">
    <source>
        <dbReference type="ARBA" id="ARBA00023077"/>
    </source>
</evidence>
<keyword evidence="4 10" id="KW-1134">Transmembrane beta strand</keyword>
<dbReference type="NCBIfam" id="TIGR01782">
    <property type="entry name" value="TonB-Xanth-Caul"/>
    <property type="match status" value="1"/>
</dbReference>
<evidence type="ECO:0000256" key="7">
    <source>
        <dbReference type="ARBA" id="ARBA00023136"/>
    </source>
</evidence>
<name>A0A1A7C287_9BURK</name>
<keyword evidence="16" id="KW-1185">Reference proteome</keyword>
<feature type="domain" description="TonB-dependent receptor-like beta-barrel" evidence="13">
    <location>
        <begin position="398"/>
        <end position="831"/>
    </location>
</feature>
<protein>
    <submittedName>
        <fullName evidence="15">TonB-dependent receptor</fullName>
    </submittedName>
</protein>
<evidence type="ECO:0000259" key="13">
    <source>
        <dbReference type="Pfam" id="PF00593"/>
    </source>
</evidence>
<evidence type="ECO:0000256" key="3">
    <source>
        <dbReference type="ARBA" id="ARBA00022448"/>
    </source>
</evidence>
<comment type="similarity">
    <text evidence="2 10 11">Belongs to the TonB-dependent receptor family.</text>
</comment>
<dbReference type="PROSITE" id="PS52016">
    <property type="entry name" value="TONB_DEPENDENT_REC_3"/>
    <property type="match status" value="1"/>
</dbReference>
<dbReference type="Proteomes" id="UP000092713">
    <property type="component" value="Unassembled WGS sequence"/>
</dbReference>
<keyword evidence="6 11" id="KW-0798">TonB box</keyword>
<evidence type="ECO:0000256" key="12">
    <source>
        <dbReference type="SAM" id="MobiDB-lite"/>
    </source>
</evidence>
<dbReference type="SUPFAM" id="SSF56935">
    <property type="entry name" value="Porins"/>
    <property type="match status" value="1"/>
</dbReference>
<dbReference type="Pfam" id="PF00593">
    <property type="entry name" value="TonB_dep_Rec_b-barrel"/>
    <property type="match status" value="1"/>
</dbReference>
<dbReference type="EMBL" id="LOCQ01000056">
    <property type="protein sequence ID" value="OBV38835.1"/>
    <property type="molecule type" value="Genomic_DNA"/>
</dbReference>
<evidence type="ECO:0000256" key="1">
    <source>
        <dbReference type="ARBA" id="ARBA00004571"/>
    </source>
</evidence>
<dbReference type="Pfam" id="PF07715">
    <property type="entry name" value="Plug"/>
    <property type="match status" value="1"/>
</dbReference>
<evidence type="ECO:0000256" key="10">
    <source>
        <dbReference type="PROSITE-ProRule" id="PRU01360"/>
    </source>
</evidence>
<keyword evidence="5 10" id="KW-0812">Transmembrane</keyword>
<feature type="region of interest" description="Disordered" evidence="12">
    <location>
        <begin position="360"/>
        <end position="381"/>
    </location>
</feature>
<evidence type="ECO:0000256" key="4">
    <source>
        <dbReference type="ARBA" id="ARBA00022452"/>
    </source>
</evidence>
<evidence type="ECO:0000256" key="9">
    <source>
        <dbReference type="ARBA" id="ARBA00023237"/>
    </source>
</evidence>
<accession>A0A1A7C287</accession>
<dbReference type="InterPro" id="IPR039426">
    <property type="entry name" value="TonB-dep_rcpt-like"/>
</dbReference>
<dbReference type="InterPro" id="IPR000531">
    <property type="entry name" value="Beta-barrel_TonB"/>
</dbReference>
<evidence type="ECO:0000256" key="5">
    <source>
        <dbReference type="ARBA" id="ARBA00022692"/>
    </source>
</evidence>
<gene>
    <name evidence="15" type="ORF">ASR47_1007151</name>
</gene>
<dbReference type="PANTHER" id="PTHR40980">
    <property type="entry name" value="PLUG DOMAIN-CONTAINING PROTEIN"/>
    <property type="match status" value="1"/>
</dbReference>
<dbReference type="InterPro" id="IPR012910">
    <property type="entry name" value="Plug_dom"/>
</dbReference>
<dbReference type="InterPro" id="IPR036942">
    <property type="entry name" value="Beta-barrel_TonB_sf"/>
</dbReference>
<dbReference type="Gene3D" id="2.170.130.10">
    <property type="entry name" value="TonB-dependent receptor, plug domain"/>
    <property type="match status" value="1"/>
</dbReference>